<accession>A0A1L3ZTS2</accession>
<dbReference type="KEGG" id="sphj:BSL82_06670"/>
<gene>
    <name evidence="2" type="ORF">BSL82_06670</name>
</gene>
<dbReference type="EMBL" id="CP018221">
    <property type="protein sequence ID" value="API59033.1"/>
    <property type="molecule type" value="Genomic_DNA"/>
</dbReference>
<organism evidence="2 3">
    <name type="scientific">Tardibacter chloracetimidivorans</name>
    <dbReference type="NCBI Taxonomy" id="1921510"/>
    <lineage>
        <taxon>Bacteria</taxon>
        <taxon>Pseudomonadati</taxon>
        <taxon>Pseudomonadota</taxon>
        <taxon>Alphaproteobacteria</taxon>
        <taxon>Sphingomonadales</taxon>
        <taxon>Sphingomonadaceae</taxon>
        <taxon>Tardibacter</taxon>
    </lineage>
</organism>
<dbReference type="RefSeq" id="WP_072596585.1">
    <property type="nucleotide sequence ID" value="NZ_CP018221.1"/>
</dbReference>
<keyword evidence="1" id="KW-1133">Transmembrane helix</keyword>
<feature type="transmembrane region" description="Helical" evidence="1">
    <location>
        <begin position="65"/>
        <end position="88"/>
    </location>
</feature>
<evidence type="ECO:0008006" key="4">
    <source>
        <dbReference type="Google" id="ProtNLM"/>
    </source>
</evidence>
<feature type="transmembrane region" description="Helical" evidence="1">
    <location>
        <begin position="12"/>
        <end position="33"/>
    </location>
</feature>
<protein>
    <recommendedName>
        <fullName evidence="4">DUF4760 domain-containing protein</fullName>
    </recommendedName>
</protein>
<dbReference type="STRING" id="1921510.BSL82_06670"/>
<evidence type="ECO:0000313" key="3">
    <source>
        <dbReference type="Proteomes" id="UP000182063"/>
    </source>
</evidence>
<dbReference type="Proteomes" id="UP000182063">
    <property type="component" value="Chromosome"/>
</dbReference>
<evidence type="ECO:0000256" key="1">
    <source>
        <dbReference type="SAM" id="Phobius"/>
    </source>
</evidence>
<evidence type="ECO:0000313" key="2">
    <source>
        <dbReference type="EMBL" id="API59033.1"/>
    </source>
</evidence>
<proteinExistence type="predicted"/>
<keyword evidence="1" id="KW-0812">Transmembrane</keyword>
<sequence length="219" mass="24832">MQLPKPKSPPGIFLYLLSASAIAVALRVLWVLVGQNVETLSIEKGYDKLLSRHWSEVVAWMTENIFWLTVSSAGLVSGAVCCWVYAALVDHDRKPLIEQTRVDLSGLADRARRASAGINKIMSEYNRKPPVHPDYKFGNGDTERWMRDGYESDEKALRLYLTEWAAECWEIIEIAGKYVDLSERDLFQFRHMSSHSIAEVAQFMARIAGKLEQVQPSQA</sequence>
<reference evidence="3" key="1">
    <citation type="submission" date="2016-11" db="EMBL/GenBank/DDBJ databases">
        <title>Complete Genome Sequence of alachlor-degrading Sphingomonas sp. strain JJ-A5.</title>
        <authorList>
            <person name="Lee H."/>
            <person name="Ka J.-O."/>
        </authorList>
    </citation>
    <scope>NUCLEOTIDE SEQUENCE [LARGE SCALE GENOMIC DNA]</scope>
    <source>
        <strain evidence="3">JJ-A5</strain>
    </source>
</reference>
<dbReference type="AlphaFoldDB" id="A0A1L3ZTS2"/>
<name>A0A1L3ZTS2_9SPHN</name>
<keyword evidence="3" id="KW-1185">Reference proteome</keyword>
<keyword evidence="1" id="KW-0472">Membrane</keyword>